<dbReference type="RefSeq" id="WP_174773655.1">
    <property type="nucleotide sequence ID" value="NZ_CABWKE010000033.1"/>
</dbReference>
<comment type="caution">
    <text evidence="1">The sequence shown here is derived from an EMBL/GenBank/DDBJ whole genome shotgun (WGS) entry which is preliminary data.</text>
</comment>
<dbReference type="EMBL" id="CABWKE010000033">
    <property type="protein sequence ID" value="VWQ29158.1"/>
    <property type="molecule type" value="Genomic_DNA"/>
</dbReference>
<dbReference type="AlphaFoldDB" id="A0A8U0KZA9"/>
<proteinExistence type="predicted"/>
<dbReference type="EMBL" id="CABWKI010000002">
    <property type="protein sequence ID" value="VWQ33801.1"/>
    <property type="molecule type" value="Genomic_DNA"/>
</dbReference>
<evidence type="ECO:0000313" key="2">
    <source>
        <dbReference type="EMBL" id="VWQ33801.1"/>
    </source>
</evidence>
<dbReference type="Proteomes" id="UP000494270">
    <property type="component" value="Unassembled WGS sequence"/>
</dbReference>
<protein>
    <submittedName>
        <fullName evidence="1">Uncharacterized protein</fullName>
    </submittedName>
</protein>
<organism evidence="1 4">
    <name type="scientific">Bifidobacterium longum subsp. infantis</name>
    <dbReference type="NCBI Taxonomy" id="1682"/>
    <lineage>
        <taxon>Bacteria</taxon>
        <taxon>Bacillati</taxon>
        <taxon>Actinomycetota</taxon>
        <taxon>Actinomycetes</taxon>
        <taxon>Bifidobacteriales</taxon>
        <taxon>Bifidobacteriaceae</taxon>
        <taxon>Bifidobacterium</taxon>
    </lineage>
</organism>
<evidence type="ECO:0000313" key="3">
    <source>
        <dbReference type="Proteomes" id="UP000494179"/>
    </source>
</evidence>
<gene>
    <name evidence="2" type="ORF">BIFLH664_00566</name>
    <name evidence="1" type="ORF">BIFLH665_02272</name>
</gene>
<evidence type="ECO:0000313" key="1">
    <source>
        <dbReference type="EMBL" id="VWQ29158.1"/>
    </source>
</evidence>
<dbReference type="Proteomes" id="UP000494179">
    <property type="component" value="Unassembled WGS sequence"/>
</dbReference>
<evidence type="ECO:0000313" key="4">
    <source>
        <dbReference type="Proteomes" id="UP000494270"/>
    </source>
</evidence>
<reference evidence="3 4" key="1">
    <citation type="submission" date="2019-10" db="EMBL/GenBank/DDBJ databases">
        <authorList>
            <consortium name="Melissa Lawson"/>
            <person name="O'neill I."/>
        </authorList>
    </citation>
    <scope>NUCLEOTIDE SEQUENCE [LARGE SCALE GENOMIC DNA]</scope>
    <source>
        <strain evidence="2">LH_664</strain>
        <strain evidence="1">LH_665</strain>
    </source>
</reference>
<sequence length="215" mass="22724">MRIAIINAQPTLLIDRPLSADITPPAAVTDGMTTITATPPTPDMRHDAIPLAAIASWRPLLGTSTDGETVAAILHVRSHGEPDSGSESGRNAWTSAYEQVEHDALEDLNQVRAASLHRAFKANGALAADGRAETRRLLGLDATTIVDSYEADAALAAARALDEPNAGEPVEPSIRLPAGVDATSLATLLSEHATEIAQARTRFLNDVTPTITDRR</sequence>
<accession>A0A8U0KZA9</accession>
<name>A0A8U0KZA9_BIFLI</name>